<sequence>MKAKLFVLILPMIVVSIFISSCDYYNHKLKLHNKSKEIVTVGHTDRELPDEMNNVEYYIADYSAIMPDSTYDIVIAGKDNAWHWYIDHSPRKKLFVYVFSVKEISQYRGDVMGDIIRAGKYLKRFEYTEQELIDHNWTITYNGN</sequence>
<protein>
    <submittedName>
        <fullName evidence="2">Uncharacterized protein</fullName>
    </submittedName>
</protein>
<dbReference type="PROSITE" id="PS51257">
    <property type="entry name" value="PROKAR_LIPOPROTEIN"/>
    <property type="match status" value="1"/>
</dbReference>
<dbReference type="Proteomes" id="UP000297540">
    <property type="component" value="Unassembled WGS sequence"/>
</dbReference>
<evidence type="ECO:0000313" key="2">
    <source>
        <dbReference type="EMBL" id="TFF34027.1"/>
    </source>
</evidence>
<keyword evidence="1" id="KW-0472">Membrane</keyword>
<gene>
    <name evidence="2" type="ORF">E2R66_23320</name>
</gene>
<keyword evidence="1" id="KW-0812">Transmembrane</keyword>
<proteinExistence type="predicted"/>
<reference evidence="2 3" key="1">
    <citation type="journal article" date="2017" name="Int. J. Syst. Evol. Microbiol.">
        <title>Mucilaginibacterpsychrotolerans sp. nov., isolated from peatlands.</title>
        <authorList>
            <person name="Deng Y."/>
            <person name="Shen L."/>
            <person name="Xu B."/>
            <person name="Liu Y."/>
            <person name="Gu Z."/>
            <person name="Liu H."/>
            <person name="Zhou Y."/>
        </authorList>
    </citation>
    <scope>NUCLEOTIDE SEQUENCE [LARGE SCALE GENOMIC DNA]</scope>
    <source>
        <strain evidence="2 3">NH7-4</strain>
    </source>
</reference>
<name>A0A4Y8S6E3_9SPHI</name>
<comment type="caution">
    <text evidence="2">The sequence shown here is derived from an EMBL/GenBank/DDBJ whole genome shotgun (WGS) entry which is preliminary data.</text>
</comment>
<organism evidence="2 3">
    <name type="scientific">Mucilaginibacter psychrotolerans</name>
    <dbReference type="NCBI Taxonomy" id="1524096"/>
    <lineage>
        <taxon>Bacteria</taxon>
        <taxon>Pseudomonadati</taxon>
        <taxon>Bacteroidota</taxon>
        <taxon>Sphingobacteriia</taxon>
        <taxon>Sphingobacteriales</taxon>
        <taxon>Sphingobacteriaceae</taxon>
        <taxon>Mucilaginibacter</taxon>
    </lineage>
</organism>
<keyword evidence="3" id="KW-1185">Reference proteome</keyword>
<evidence type="ECO:0000313" key="3">
    <source>
        <dbReference type="Proteomes" id="UP000297540"/>
    </source>
</evidence>
<dbReference type="AlphaFoldDB" id="A0A4Y8S6E3"/>
<keyword evidence="1" id="KW-1133">Transmembrane helix</keyword>
<feature type="transmembrane region" description="Helical" evidence="1">
    <location>
        <begin position="6"/>
        <end position="26"/>
    </location>
</feature>
<dbReference type="EMBL" id="SOZE01000035">
    <property type="protein sequence ID" value="TFF34027.1"/>
    <property type="molecule type" value="Genomic_DNA"/>
</dbReference>
<accession>A0A4Y8S6E3</accession>
<evidence type="ECO:0000256" key="1">
    <source>
        <dbReference type="SAM" id="Phobius"/>
    </source>
</evidence>